<evidence type="ECO:0000313" key="6">
    <source>
        <dbReference type="Proteomes" id="UP000186583"/>
    </source>
</evidence>
<gene>
    <name evidence="5" type="ORF">CCHL11_03103</name>
</gene>
<keyword evidence="6" id="KW-1185">Reference proteome</keyword>
<reference evidence="5 6" key="1">
    <citation type="submission" date="2016-11" db="EMBL/GenBank/DDBJ databases">
        <title>Draft Genome Assembly of Colletotrichum chlorophyti a pathogen of herbaceous plants.</title>
        <authorList>
            <person name="Gan P."/>
            <person name="Narusaka M."/>
            <person name="Tsushima A."/>
            <person name="Narusaka Y."/>
            <person name="Takano Y."/>
            <person name="Shirasu K."/>
        </authorList>
    </citation>
    <scope>NUCLEOTIDE SEQUENCE [LARGE SCALE GENOMIC DNA]</scope>
    <source>
        <strain evidence="5 6">NTL11</strain>
    </source>
</reference>
<dbReference type="Pfam" id="PF00026">
    <property type="entry name" value="Asp"/>
    <property type="match status" value="1"/>
</dbReference>
<dbReference type="PANTHER" id="PTHR47966">
    <property type="entry name" value="BETA-SITE APP-CLEAVING ENZYME, ISOFORM A-RELATED"/>
    <property type="match status" value="1"/>
</dbReference>
<dbReference type="InterPro" id="IPR001461">
    <property type="entry name" value="Aspartic_peptidase_A1"/>
</dbReference>
<dbReference type="STRING" id="708187.A0A1Q8RGA4"/>
<feature type="signal peptide" evidence="3">
    <location>
        <begin position="1"/>
        <end position="22"/>
    </location>
</feature>
<organism evidence="5 6">
    <name type="scientific">Colletotrichum chlorophyti</name>
    <dbReference type="NCBI Taxonomy" id="708187"/>
    <lineage>
        <taxon>Eukaryota</taxon>
        <taxon>Fungi</taxon>
        <taxon>Dikarya</taxon>
        <taxon>Ascomycota</taxon>
        <taxon>Pezizomycotina</taxon>
        <taxon>Sordariomycetes</taxon>
        <taxon>Hypocreomycetidae</taxon>
        <taxon>Glomerellales</taxon>
        <taxon>Glomerellaceae</taxon>
        <taxon>Colletotrichum</taxon>
    </lineage>
</organism>
<evidence type="ECO:0000256" key="2">
    <source>
        <dbReference type="PIRSR" id="PIRSR601461-1"/>
    </source>
</evidence>
<keyword evidence="3" id="KW-0732">Signal</keyword>
<dbReference type="SUPFAM" id="SSF50630">
    <property type="entry name" value="Acid proteases"/>
    <property type="match status" value="1"/>
</dbReference>
<evidence type="ECO:0000256" key="1">
    <source>
        <dbReference type="ARBA" id="ARBA00007447"/>
    </source>
</evidence>
<comment type="caution">
    <text evidence="5">The sequence shown here is derived from an EMBL/GenBank/DDBJ whole genome shotgun (WGS) entry which is preliminary data.</text>
</comment>
<sequence length="421" mass="43271">MPGFRRPLALLVSALLPSRCLSAPAGGSSAKAANGPAGVIQMPIIHFDSAATGALPLVDVGIGNPPQTIRMIIDTGSSDLIAADTGSAVCKAPQQQCTTSKTGLVLGSFDPKKSSGFSVVQGQNLNTSFGTGETYQGPMFKDTLTLGNVQVPDAQLALMETGTIPPNTPSFQVFGVGPIGNEATAKPYLNVPARMKEAGVISRSAYGVYLNHFKGSDGSITFGGMDTAKFDGKLQEVPLIPNNRGDFPQFVVSLSSMSVSGNAGAGGAPKNNAGTRAAANFLSGPFPALMDTGNPTLNLPVEAVTGMAKALGIKTQNVPGATVLGPMPCNLGTSMNVVFGFNKDAVKMSLPFSLLMVPAEGNGGAAGQCIMPQIGGLRDIELTSLGSPFLQAMYAVFDADERKISLAQAKLNTTESKVVPF</sequence>
<dbReference type="PANTHER" id="PTHR47966:SF51">
    <property type="entry name" value="BETA-SITE APP-CLEAVING ENZYME, ISOFORM A-RELATED"/>
    <property type="match status" value="1"/>
</dbReference>
<evidence type="ECO:0000259" key="4">
    <source>
        <dbReference type="PROSITE" id="PS51767"/>
    </source>
</evidence>
<feature type="chain" id="PRO_5012977342" evidence="3">
    <location>
        <begin position="23"/>
        <end position="421"/>
    </location>
</feature>
<accession>A0A1Q8RGA4</accession>
<dbReference type="GO" id="GO:0004190">
    <property type="term" value="F:aspartic-type endopeptidase activity"/>
    <property type="evidence" value="ECO:0007669"/>
    <property type="project" value="InterPro"/>
</dbReference>
<dbReference type="InterPro" id="IPR033121">
    <property type="entry name" value="PEPTIDASE_A1"/>
</dbReference>
<dbReference type="PROSITE" id="PS51767">
    <property type="entry name" value="PEPTIDASE_A1"/>
    <property type="match status" value="1"/>
</dbReference>
<dbReference type="PRINTS" id="PR00792">
    <property type="entry name" value="PEPSIN"/>
</dbReference>
<dbReference type="Proteomes" id="UP000186583">
    <property type="component" value="Unassembled WGS sequence"/>
</dbReference>
<feature type="domain" description="Peptidase A1" evidence="4">
    <location>
        <begin position="56"/>
        <end position="407"/>
    </location>
</feature>
<dbReference type="Gene3D" id="2.40.70.10">
    <property type="entry name" value="Acid Proteases"/>
    <property type="match status" value="2"/>
</dbReference>
<dbReference type="AlphaFoldDB" id="A0A1Q8RGA4"/>
<dbReference type="GO" id="GO:0006508">
    <property type="term" value="P:proteolysis"/>
    <property type="evidence" value="ECO:0007669"/>
    <property type="project" value="InterPro"/>
</dbReference>
<dbReference type="OrthoDB" id="771136at2759"/>
<comment type="similarity">
    <text evidence="1">Belongs to the peptidase A1 family.</text>
</comment>
<dbReference type="EMBL" id="MPGH01000204">
    <property type="protein sequence ID" value="OLN83337.1"/>
    <property type="molecule type" value="Genomic_DNA"/>
</dbReference>
<evidence type="ECO:0000256" key="3">
    <source>
        <dbReference type="SAM" id="SignalP"/>
    </source>
</evidence>
<protein>
    <submittedName>
        <fullName evidence="5">Putative aspartic-type endopeptidase OPSB 5</fullName>
    </submittedName>
</protein>
<evidence type="ECO:0000313" key="5">
    <source>
        <dbReference type="EMBL" id="OLN83337.1"/>
    </source>
</evidence>
<proteinExistence type="inferred from homology"/>
<dbReference type="InterPro" id="IPR021109">
    <property type="entry name" value="Peptidase_aspartic_dom_sf"/>
</dbReference>
<feature type="active site" evidence="2">
    <location>
        <position position="74"/>
    </location>
</feature>
<feature type="active site" evidence="2">
    <location>
        <position position="291"/>
    </location>
</feature>
<name>A0A1Q8RGA4_9PEZI</name>